<evidence type="ECO:0000313" key="1">
    <source>
        <dbReference type="EMBL" id="TNV77341.1"/>
    </source>
</evidence>
<dbReference type="PANTHER" id="PTHR11941">
    <property type="entry name" value="ENOYL-COA HYDRATASE-RELATED"/>
    <property type="match status" value="1"/>
</dbReference>
<dbReference type="InterPro" id="IPR001753">
    <property type="entry name" value="Enoyl-CoA_hydra/iso"/>
</dbReference>
<dbReference type="GO" id="GO:0006635">
    <property type="term" value="P:fatty acid beta-oxidation"/>
    <property type="evidence" value="ECO:0007669"/>
    <property type="project" value="TreeGrafter"/>
</dbReference>
<dbReference type="SUPFAM" id="SSF52096">
    <property type="entry name" value="ClpP/crotonase"/>
    <property type="match status" value="1"/>
</dbReference>
<dbReference type="GO" id="GO:0005777">
    <property type="term" value="C:peroxisome"/>
    <property type="evidence" value="ECO:0007669"/>
    <property type="project" value="TreeGrafter"/>
</dbReference>
<dbReference type="GO" id="GO:0004165">
    <property type="term" value="F:delta(3)-delta(2)-enoyl-CoA isomerase activity"/>
    <property type="evidence" value="ECO:0007669"/>
    <property type="project" value="TreeGrafter"/>
</dbReference>
<gene>
    <name evidence="1" type="ORF">FGO68_gene13433</name>
</gene>
<dbReference type="AlphaFoldDB" id="A0A8J8NLA0"/>
<dbReference type="EMBL" id="RRYP01012074">
    <property type="protein sequence ID" value="TNV77341.1"/>
    <property type="molecule type" value="Genomic_DNA"/>
</dbReference>
<protein>
    <recommendedName>
        <fullName evidence="3">Enoyl-CoA hydratase/isomerase family protein</fullName>
    </recommendedName>
</protein>
<evidence type="ECO:0008006" key="3">
    <source>
        <dbReference type="Google" id="ProtNLM"/>
    </source>
</evidence>
<evidence type="ECO:0000313" key="2">
    <source>
        <dbReference type="Proteomes" id="UP000785679"/>
    </source>
</evidence>
<dbReference type="InterPro" id="IPR029045">
    <property type="entry name" value="ClpP/crotonase-like_dom_sf"/>
</dbReference>
<accession>A0A8J8NLA0</accession>
<dbReference type="PANTHER" id="PTHR11941:SF75">
    <property type="entry name" value="ENOYL-COA HYDRATASE_ISOMERASE FAMILY PROTEIN"/>
    <property type="match status" value="1"/>
</dbReference>
<name>A0A8J8NLA0_HALGN</name>
<dbReference type="OrthoDB" id="412284at2759"/>
<sequence length="245" mass="28349">MEDILKSTKPLDLIKHGSLYFLLMNEADNKFSLPWMKEFNNLLDHIESDKGQPGALVTIGNSAKVFHTGFDLNQWKTNQLQQYESFAVCQHLLSRLLTFPKPTMAVINGHCYAGGLFLALAHDFRTMRADYGFMCLSEINLDFPIPEGYTDMLRATLPPNTLRELQYGGRYTAEKSKELQLVQQVYKSREEMWKQIQAYEKEYAPKGVYDESLQDMKRNIYRDVYNRLQATPLSLRGIRKVASMK</sequence>
<organism evidence="1 2">
    <name type="scientific">Halteria grandinella</name>
    <dbReference type="NCBI Taxonomy" id="5974"/>
    <lineage>
        <taxon>Eukaryota</taxon>
        <taxon>Sar</taxon>
        <taxon>Alveolata</taxon>
        <taxon>Ciliophora</taxon>
        <taxon>Intramacronucleata</taxon>
        <taxon>Spirotrichea</taxon>
        <taxon>Stichotrichia</taxon>
        <taxon>Sporadotrichida</taxon>
        <taxon>Halteriidae</taxon>
        <taxon>Halteria</taxon>
    </lineage>
</organism>
<keyword evidence="2" id="KW-1185">Reference proteome</keyword>
<dbReference type="Gene3D" id="3.90.226.10">
    <property type="entry name" value="2-enoyl-CoA Hydratase, Chain A, domain 1"/>
    <property type="match status" value="1"/>
</dbReference>
<reference evidence="1" key="1">
    <citation type="submission" date="2019-06" db="EMBL/GenBank/DDBJ databases">
        <authorList>
            <person name="Zheng W."/>
        </authorList>
    </citation>
    <scope>NUCLEOTIDE SEQUENCE</scope>
    <source>
        <strain evidence="1">QDHG01</strain>
    </source>
</reference>
<proteinExistence type="predicted"/>
<dbReference type="CDD" id="cd06558">
    <property type="entry name" value="crotonase-like"/>
    <property type="match status" value="1"/>
</dbReference>
<dbReference type="Proteomes" id="UP000785679">
    <property type="component" value="Unassembled WGS sequence"/>
</dbReference>
<dbReference type="Pfam" id="PF00378">
    <property type="entry name" value="ECH_1"/>
    <property type="match status" value="1"/>
</dbReference>
<comment type="caution">
    <text evidence="1">The sequence shown here is derived from an EMBL/GenBank/DDBJ whole genome shotgun (WGS) entry which is preliminary data.</text>
</comment>